<accession>A0ABQ2W7W7</accession>
<comment type="caution">
    <text evidence="1">The sequence shown here is derived from an EMBL/GenBank/DDBJ whole genome shotgun (WGS) entry which is preliminary data.</text>
</comment>
<dbReference type="EMBL" id="BMTF01000035">
    <property type="protein sequence ID" value="GGV95954.1"/>
    <property type="molecule type" value="Genomic_DNA"/>
</dbReference>
<gene>
    <name evidence="1" type="ORF">GCM10015535_64570</name>
</gene>
<dbReference type="Proteomes" id="UP000660675">
    <property type="component" value="Unassembled WGS sequence"/>
</dbReference>
<protein>
    <recommendedName>
        <fullName evidence="3">Secreted protein</fullName>
    </recommendedName>
</protein>
<evidence type="ECO:0000313" key="2">
    <source>
        <dbReference type="Proteomes" id="UP000660675"/>
    </source>
</evidence>
<organism evidence="1 2">
    <name type="scientific">Streptomyces gelaticus</name>
    <dbReference type="NCBI Taxonomy" id="285446"/>
    <lineage>
        <taxon>Bacteria</taxon>
        <taxon>Bacillati</taxon>
        <taxon>Actinomycetota</taxon>
        <taxon>Actinomycetes</taxon>
        <taxon>Kitasatosporales</taxon>
        <taxon>Streptomycetaceae</taxon>
        <taxon>Streptomyces</taxon>
    </lineage>
</organism>
<sequence>MPHQLAILLLGSPSRALPIVSNLTLRHPLAVLGAEVVRLDPLMCLPEGFPFAVLIITHGETSVACFVTDSSLPCLSTLPRRWHDALKDLQMTGHSAAPNR</sequence>
<evidence type="ECO:0008006" key="3">
    <source>
        <dbReference type="Google" id="ProtNLM"/>
    </source>
</evidence>
<dbReference type="RefSeq" id="WP_189547815.1">
    <property type="nucleotide sequence ID" value="NZ_BMTF01000035.1"/>
</dbReference>
<evidence type="ECO:0000313" key="1">
    <source>
        <dbReference type="EMBL" id="GGV95954.1"/>
    </source>
</evidence>
<name>A0ABQ2W7W7_9ACTN</name>
<reference evidence="2" key="1">
    <citation type="journal article" date="2019" name="Int. J. Syst. Evol. Microbiol.">
        <title>The Global Catalogue of Microorganisms (GCM) 10K type strain sequencing project: providing services to taxonomists for standard genome sequencing and annotation.</title>
        <authorList>
            <consortium name="The Broad Institute Genomics Platform"/>
            <consortium name="The Broad Institute Genome Sequencing Center for Infectious Disease"/>
            <person name="Wu L."/>
            <person name="Ma J."/>
        </authorList>
    </citation>
    <scope>NUCLEOTIDE SEQUENCE [LARGE SCALE GENOMIC DNA]</scope>
    <source>
        <strain evidence="2">JCM 4376</strain>
    </source>
</reference>
<proteinExistence type="predicted"/>
<keyword evidence="2" id="KW-1185">Reference proteome</keyword>